<comment type="caution">
    <text evidence="2">The sequence shown here is derived from an EMBL/GenBank/DDBJ whole genome shotgun (WGS) entry which is preliminary data.</text>
</comment>
<proteinExistence type="predicted"/>
<reference evidence="2 3" key="1">
    <citation type="journal article" date="2017" name="BMC Genomics">
        <title>Genomic analysis of methanogenic archaea reveals a shift towards energy conservation.</title>
        <authorList>
            <person name="Gilmore S.P."/>
            <person name="Henske J.K."/>
            <person name="Sexton J.A."/>
            <person name="Solomon K.V."/>
            <person name="Seppala S."/>
            <person name="Yoo J.I."/>
            <person name="Huyett L.M."/>
            <person name="Pressman A."/>
            <person name="Cogan J.Z."/>
            <person name="Kivenson V."/>
            <person name="Peng X."/>
            <person name="Tan Y."/>
            <person name="Valentine D.L."/>
            <person name="O'Malley M.A."/>
        </authorList>
    </citation>
    <scope>NUCLEOTIDE SEQUENCE [LARGE SCALE GENOMIC DNA]</scope>
    <source>
        <strain evidence="2 3">M.o.H.</strain>
    </source>
</reference>
<feature type="transmembrane region" description="Helical" evidence="1">
    <location>
        <begin position="24"/>
        <end position="45"/>
    </location>
</feature>
<evidence type="ECO:0000313" key="3">
    <source>
        <dbReference type="Proteomes" id="UP000217784"/>
    </source>
</evidence>
<keyword evidence="3" id="KW-1185">Reference proteome</keyword>
<dbReference type="InterPro" id="IPR025098">
    <property type="entry name" value="DUF4013"/>
</dbReference>
<dbReference type="AlphaFoldDB" id="A0A2A2H7J0"/>
<dbReference type="Proteomes" id="UP000217784">
    <property type="component" value="Unassembled WGS sequence"/>
</dbReference>
<dbReference type="Pfam" id="PF13197">
    <property type="entry name" value="DUF4013"/>
    <property type="match status" value="1"/>
</dbReference>
<feature type="transmembrane region" description="Helical" evidence="1">
    <location>
        <begin position="169"/>
        <end position="189"/>
    </location>
</feature>
<dbReference type="RefSeq" id="WP_069585082.1">
    <property type="nucleotide sequence ID" value="NZ_LMVM01000012.1"/>
</dbReference>
<dbReference type="OrthoDB" id="107590at2157"/>
<feature type="transmembrane region" description="Helical" evidence="1">
    <location>
        <begin position="110"/>
        <end position="133"/>
    </location>
</feature>
<protein>
    <recommendedName>
        <fullName evidence="4">DUF4013 domain-containing protein</fullName>
    </recommendedName>
</protein>
<keyword evidence="1" id="KW-0812">Transmembrane</keyword>
<sequence length="238" mass="25936">MDIGDIVGDAVRYPSQDWKKVLELGVFALLSMVIIGILFVPGYVLRTLKATLAGSDELPEFGDWGEMIIDSLKVIVVSIVYSIIPAIVILIGIFGSIASMQNIGNLVSPVAAIGLLSGVAIIGVILWILFALFQTMAIANMALYDSDLGAAFRFSEILDLIKSIGWVDYIIWFVVMIIIGIVVGVIASILGIIPIIGWLIMILILYPYAYLLYARSLGLLVTSEDLFATEEKTTYARE</sequence>
<evidence type="ECO:0000256" key="1">
    <source>
        <dbReference type="SAM" id="Phobius"/>
    </source>
</evidence>
<dbReference type="EMBL" id="LMVM01000012">
    <property type="protein sequence ID" value="PAV05213.1"/>
    <property type="molecule type" value="Genomic_DNA"/>
</dbReference>
<feature type="transmembrane region" description="Helical" evidence="1">
    <location>
        <begin position="74"/>
        <end position="98"/>
    </location>
</feature>
<gene>
    <name evidence="2" type="ORF">ASJ80_13110</name>
</gene>
<evidence type="ECO:0000313" key="2">
    <source>
        <dbReference type="EMBL" id="PAV05213.1"/>
    </source>
</evidence>
<keyword evidence="1" id="KW-0472">Membrane</keyword>
<feature type="transmembrane region" description="Helical" evidence="1">
    <location>
        <begin position="195"/>
        <end position="213"/>
    </location>
</feature>
<accession>A0A2A2H7J0</accession>
<evidence type="ECO:0008006" key="4">
    <source>
        <dbReference type="Google" id="ProtNLM"/>
    </source>
</evidence>
<name>A0A2A2H7J0_METBR</name>
<keyword evidence="1" id="KW-1133">Transmembrane helix</keyword>
<organism evidence="2 3">
    <name type="scientific">Methanobacterium bryantii</name>
    <dbReference type="NCBI Taxonomy" id="2161"/>
    <lineage>
        <taxon>Archaea</taxon>
        <taxon>Methanobacteriati</taxon>
        <taxon>Methanobacteriota</taxon>
        <taxon>Methanomada group</taxon>
        <taxon>Methanobacteria</taxon>
        <taxon>Methanobacteriales</taxon>
        <taxon>Methanobacteriaceae</taxon>
        <taxon>Methanobacterium</taxon>
    </lineage>
</organism>